<evidence type="ECO:0000256" key="6">
    <source>
        <dbReference type="PROSITE-ProRule" id="PRU00108"/>
    </source>
</evidence>
<evidence type="ECO:0000256" key="2">
    <source>
        <dbReference type="ARBA" id="ARBA00006317"/>
    </source>
</evidence>
<feature type="region of interest" description="Disordered" evidence="8">
    <location>
        <begin position="1"/>
        <end position="72"/>
    </location>
</feature>
<dbReference type="GO" id="GO:0005634">
    <property type="term" value="C:nucleus"/>
    <property type="evidence" value="ECO:0007669"/>
    <property type="project" value="UniProtKB-SubCell"/>
</dbReference>
<feature type="domain" description="Homeobox" evidence="9">
    <location>
        <begin position="179"/>
        <end position="239"/>
    </location>
</feature>
<dbReference type="PROSITE" id="PS50071">
    <property type="entry name" value="HOMEOBOX_2"/>
    <property type="match status" value="1"/>
</dbReference>
<feature type="compositionally biased region" description="Polar residues" evidence="8">
    <location>
        <begin position="41"/>
        <end position="66"/>
    </location>
</feature>
<evidence type="ECO:0000259" key="9">
    <source>
        <dbReference type="PROSITE" id="PS50071"/>
    </source>
</evidence>
<dbReference type="Pfam" id="PF00046">
    <property type="entry name" value="Homeodomain"/>
    <property type="match status" value="1"/>
</dbReference>
<dbReference type="AlphaFoldDB" id="A0AA36D4K3"/>
<dbReference type="InterPro" id="IPR020479">
    <property type="entry name" value="HD_metazoa"/>
</dbReference>
<evidence type="ECO:0000313" key="11">
    <source>
        <dbReference type="Proteomes" id="UP001177023"/>
    </source>
</evidence>
<dbReference type="PROSITE" id="PS00027">
    <property type="entry name" value="HOMEOBOX_1"/>
    <property type="match status" value="1"/>
</dbReference>
<evidence type="ECO:0000256" key="7">
    <source>
        <dbReference type="RuleBase" id="RU000682"/>
    </source>
</evidence>
<comment type="similarity">
    <text evidence="2">Belongs to the Abd-B homeobox family.</text>
</comment>
<proteinExistence type="inferred from homology"/>
<keyword evidence="4 6" id="KW-0371">Homeobox</keyword>
<evidence type="ECO:0000256" key="5">
    <source>
        <dbReference type="ARBA" id="ARBA00023242"/>
    </source>
</evidence>
<feature type="region of interest" description="Disordered" evidence="8">
    <location>
        <begin position="236"/>
        <end position="257"/>
    </location>
</feature>
<evidence type="ECO:0000256" key="3">
    <source>
        <dbReference type="ARBA" id="ARBA00023125"/>
    </source>
</evidence>
<comment type="caution">
    <text evidence="10">The sequence shown here is derived from an EMBL/GenBank/DDBJ whole genome shotgun (WGS) entry which is preliminary data.</text>
</comment>
<dbReference type="InterPro" id="IPR009057">
    <property type="entry name" value="Homeodomain-like_sf"/>
</dbReference>
<evidence type="ECO:0000256" key="4">
    <source>
        <dbReference type="ARBA" id="ARBA00023155"/>
    </source>
</evidence>
<organism evidence="10 11">
    <name type="scientific">Mesorhabditis spiculigera</name>
    <dbReference type="NCBI Taxonomy" id="96644"/>
    <lineage>
        <taxon>Eukaryota</taxon>
        <taxon>Metazoa</taxon>
        <taxon>Ecdysozoa</taxon>
        <taxon>Nematoda</taxon>
        <taxon>Chromadorea</taxon>
        <taxon>Rhabditida</taxon>
        <taxon>Rhabditina</taxon>
        <taxon>Rhabditomorpha</taxon>
        <taxon>Rhabditoidea</taxon>
        <taxon>Rhabditidae</taxon>
        <taxon>Mesorhabditinae</taxon>
        <taxon>Mesorhabditis</taxon>
    </lineage>
</organism>
<protein>
    <recommendedName>
        <fullName evidence="9">Homeobox domain-containing protein</fullName>
    </recommendedName>
</protein>
<evidence type="ECO:0000256" key="1">
    <source>
        <dbReference type="ARBA" id="ARBA00004123"/>
    </source>
</evidence>
<dbReference type="InterPro" id="IPR001356">
    <property type="entry name" value="HD"/>
</dbReference>
<keyword evidence="11" id="KW-1185">Reference proteome</keyword>
<dbReference type="SMART" id="SM00389">
    <property type="entry name" value="HOX"/>
    <property type="match status" value="1"/>
</dbReference>
<dbReference type="GO" id="GO:0000978">
    <property type="term" value="F:RNA polymerase II cis-regulatory region sequence-specific DNA binding"/>
    <property type="evidence" value="ECO:0007669"/>
    <property type="project" value="TreeGrafter"/>
</dbReference>
<feature type="compositionally biased region" description="Pro residues" evidence="8">
    <location>
        <begin position="1"/>
        <end position="11"/>
    </location>
</feature>
<evidence type="ECO:0000256" key="8">
    <source>
        <dbReference type="SAM" id="MobiDB-lite"/>
    </source>
</evidence>
<comment type="subcellular location">
    <subcellularLocation>
        <location evidence="1 6 7">Nucleus</location>
    </subcellularLocation>
</comment>
<gene>
    <name evidence="10" type="ORF">MSPICULIGERA_LOCUS19121</name>
</gene>
<keyword evidence="5 6" id="KW-0539">Nucleus</keyword>
<dbReference type="InterPro" id="IPR017970">
    <property type="entry name" value="Homeobox_CS"/>
</dbReference>
<feature type="non-terminal residue" evidence="10">
    <location>
        <position position="1"/>
    </location>
</feature>
<reference evidence="10" key="1">
    <citation type="submission" date="2023-06" db="EMBL/GenBank/DDBJ databases">
        <authorList>
            <person name="Delattre M."/>
        </authorList>
    </citation>
    <scope>NUCLEOTIDE SEQUENCE</scope>
    <source>
        <strain evidence="10">AF72</strain>
    </source>
</reference>
<dbReference type="CDD" id="cd00086">
    <property type="entry name" value="homeodomain"/>
    <property type="match status" value="1"/>
</dbReference>
<keyword evidence="3 6" id="KW-0238">DNA-binding</keyword>
<evidence type="ECO:0000313" key="10">
    <source>
        <dbReference type="EMBL" id="CAJ0580948.1"/>
    </source>
</evidence>
<feature type="DNA-binding region" description="Homeobox" evidence="6">
    <location>
        <begin position="181"/>
        <end position="240"/>
    </location>
</feature>
<dbReference type="PANTHER" id="PTHR45874">
    <property type="entry name" value="HOMEOBOX PROTEIN ABDOMINAL-B"/>
    <property type="match status" value="1"/>
</dbReference>
<name>A0AA36D4K3_9BILA</name>
<dbReference type="PANTHER" id="PTHR45874:SF4">
    <property type="entry name" value="HOMEOBOX PROTEIN ABDOMINAL-B"/>
    <property type="match status" value="1"/>
</dbReference>
<dbReference type="Gene3D" id="1.10.10.60">
    <property type="entry name" value="Homeodomain-like"/>
    <property type="match status" value="1"/>
</dbReference>
<dbReference type="EMBL" id="CATQJA010002662">
    <property type="protein sequence ID" value="CAJ0580948.1"/>
    <property type="molecule type" value="Genomic_DNA"/>
</dbReference>
<dbReference type="Proteomes" id="UP001177023">
    <property type="component" value="Unassembled WGS sequence"/>
</dbReference>
<accession>A0AA36D4K3</accession>
<dbReference type="SUPFAM" id="SSF46689">
    <property type="entry name" value="Homeodomain-like"/>
    <property type="match status" value="1"/>
</dbReference>
<dbReference type="GO" id="GO:0000981">
    <property type="term" value="F:DNA-binding transcription factor activity, RNA polymerase II-specific"/>
    <property type="evidence" value="ECO:0007669"/>
    <property type="project" value="InterPro"/>
</dbReference>
<dbReference type="PRINTS" id="PR00024">
    <property type="entry name" value="HOMEOBOX"/>
</dbReference>
<sequence>MTSGVPQPPVPTGVQTPTNPALPTHGFNLNPAYRPGFWHANQMNGQHQPNGQSEGAQQTESRQSDGTPPATAAAQVQSYNLQAQSYWHAHAAKFAQQANNGDTKPFVAAAAAVAANGFDMMSMQNAESLVNYGFTPYAYPAAYQHHAAFGYGYPAAMTGLDMSHLDISDASGLDWTGNHSQRKKRKPYTKYQTLELEKEFLYNTYVSKQKRWELARNLQLTERQVKIWFQNRRMKEKKQKHRSQMDGVVSQLCPSPD</sequence>
<dbReference type="InterPro" id="IPR046333">
    <property type="entry name" value="HXA10/ABDB-like"/>
</dbReference>